<feature type="transmembrane region" description="Helical" evidence="2">
    <location>
        <begin position="63"/>
        <end position="82"/>
    </location>
</feature>
<evidence type="ECO:0000256" key="1">
    <source>
        <dbReference type="SAM" id="MobiDB-lite"/>
    </source>
</evidence>
<feature type="transmembrane region" description="Helical" evidence="2">
    <location>
        <begin position="21"/>
        <end position="51"/>
    </location>
</feature>
<feature type="transmembrane region" description="Helical" evidence="2">
    <location>
        <begin position="399"/>
        <end position="416"/>
    </location>
</feature>
<keyword evidence="4" id="KW-1185">Reference proteome</keyword>
<reference evidence="3 4" key="1">
    <citation type="submission" date="2013-02" db="EMBL/GenBank/DDBJ databases">
        <title>Draft Genome Sequence of Streptomyces aurantiacus, Which Produces Setomimycin.</title>
        <authorList>
            <person name="Gruening B.A."/>
            <person name="Praeg A."/>
            <person name="Erxleben A."/>
            <person name="Guenther S."/>
            <person name="Mueller M."/>
        </authorList>
    </citation>
    <scope>NUCLEOTIDE SEQUENCE [LARGE SCALE GENOMIC DNA]</scope>
    <source>
        <strain evidence="3 4">JA 4570</strain>
    </source>
</reference>
<keyword evidence="2" id="KW-0472">Membrane</keyword>
<feature type="region of interest" description="Disordered" evidence="1">
    <location>
        <begin position="816"/>
        <end position="840"/>
    </location>
</feature>
<protein>
    <recommendedName>
        <fullName evidence="5">KAP NTPase domain-containing protein</fullName>
    </recommendedName>
</protein>
<sequence length="840" mass="91688">MEEAEDKRQDAVGEAAWDWRIVCPAIAVGAVVLLVTGGLMALLVAVLTAALTLLVLSWRGTAAWINLRQCFVAAAFGCLWLVQRIRLGICAARWGEALFVMGAKPLVERVIRHLLGDDPDSVFVPASYEGLRAPRAPGYIVSNEAVKQLQRKLSQIDDGTIAVCGPRGAGKSTLLQECVKSADFGLLVQAPATYAPHDFVLSLSVRMCEEYIRKEGYSVPEFTRLSPFHRFLRQARLRIKRLGRWSAFAVPSLVLLVLGLSASVRSLYAQYANTLADSSQANAESIRDWAREVWDGHAVAASVAVSLGGIAWWRARDKPWLPRLLAWIWAQGGTAIGMGLAVISVGSVAYDKQLEHNLDGVRSDTFTDIVVLAGVWWLCRREDDAELRLGSWRIPMADFLGAVSTFSAAYLLYYLIHTPETYPLIADPENPLRLAGAVTGLLLARASGWRPRPAEPEVVTRCRNHLFRLQTVQMTTNTASSGASQILSLGGSHATSVSTVPPNFPELVEDFRSLLGLIAAEKAAKNQIVVVAIDEVDRLGSDTQALAFLAEVKAILGIRHVYYLISVAEDVGAAFVRRGLPHRDVTDSSLDDIVQVPPSTLEESRTILGRRSETLTAPYCLLAHALSGGILRDLLRYGLQITEMQAKTKSHELTHIARRLILEELSETLAGFRTLLSKEHWTQSTSGILTSFRTLSSYLRTSCPCTEASLQHALEDFAFYAVTNQPGPTTHAELPDTTRQLVDEASAYAYFSLTLLDIFAAPRLDHRTEQAAEHGLDGAPESLAEARLELGISPYSARTLIDSIRKAWSLPLGPSATDHAPTAHPGRCSVHDPEAGAPPP</sequence>
<name>S3ZSU4_9ACTN</name>
<comment type="caution">
    <text evidence="3">The sequence shown here is derived from an EMBL/GenBank/DDBJ whole genome shotgun (WGS) entry which is preliminary data.</text>
</comment>
<feature type="transmembrane region" description="Helical" evidence="2">
    <location>
        <begin position="296"/>
        <end position="313"/>
    </location>
</feature>
<dbReference type="AlphaFoldDB" id="S3ZSU4"/>
<gene>
    <name evidence="3" type="ORF">STRAU_5479</name>
</gene>
<dbReference type="Proteomes" id="UP000014629">
    <property type="component" value="Unassembled WGS sequence"/>
</dbReference>
<proteinExistence type="predicted"/>
<evidence type="ECO:0000256" key="2">
    <source>
        <dbReference type="SAM" id="Phobius"/>
    </source>
</evidence>
<dbReference type="PATRIC" id="fig|1286094.4.peg.5409"/>
<evidence type="ECO:0000313" key="4">
    <source>
        <dbReference type="Proteomes" id="UP000014629"/>
    </source>
</evidence>
<evidence type="ECO:0008006" key="5">
    <source>
        <dbReference type="Google" id="ProtNLM"/>
    </source>
</evidence>
<keyword evidence="2" id="KW-0812">Transmembrane</keyword>
<feature type="transmembrane region" description="Helical" evidence="2">
    <location>
        <begin position="325"/>
        <end position="349"/>
    </location>
</feature>
<keyword evidence="2" id="KW-1133">Transmembrane helix</keyword>
<evidence type="ECO:0000313" key="3">
    <source>
        <dbReference type="EMBL" id="EPH41475.1"/>
    </source>
</evidence>
<organism evidence="3 4">
    <name type="scientific">Streptomyces aurantiacus JA 4570</name>
    <dbReference type="NCBI Taxonomy" id="1286094"/>
    <lineage>
        <taxon>Bacteria</taxon>
        <taxon>Bacillati</taxon>
        <taxon>Actinomycetota</taxon>
        <taxon>Actinomycetes</taxon>
        <taxon>Kitasatosporales</taxon>
        <taxon>Streptomycetaceae</taxon>
        <taxon>Streptomyces</taxon>
        <taxon>Streptomyces aurantiacus group</taxon>
    </lineage>
</organism>
<dbReference type="EMBL" id="AOPZ01000311">
    <property type="protein sequence ID" value="EPH41475.1"/>
    <property type="molecule type" value="Genomic_DNA"/>
</dbReference>
<dbReference type="InterPro" id="IPR027417">
    <property type="entry name" value="P-loop_NTPase"/>
</dbReference>
<feature type="transmembrane region" description="Helical" evidence="2">
    <location>
        <begin position="242"/>
        <end position="264"/>
    </location>
</feature>
<feature type="transmembrane region" description="Helical" evidence="2">
    <location>
        <begin position="361"/>
        <end position="379"/>
    </location>
</feature>
<accession>S3ZSU4</accession>
<dbReference type="SUPFAM" id="SSF52540">
    <property type="entry name" value="P-loop containing nucleoside triphosphate hydrolases"/>
    <property type="match status" value="1"/>
</dbReference>